<dbReference type="PATRIC" id="fig|476272.21.peg.3733"/>
<reference evidence="1 2" key="2">
    <citation type="submission" date="2009-02" db="EMBL/GenBank/DDBJ databases">
        <title>Draft genome sequence of Blautia hydrogenotrophica DSM 10507 (Ruminococcus hydrogenotrophicus DSM 10507).</title>
        <authorList>
            <person name="Sudarsanam P."/>
            <person name="Ley R."/>
            <person name="Guruge J."/>
            <person name="Turnbaugh P.J."/>
            <person name="Mahowald M."/>
            <person name="Liep D."/>
            <person name="Gordon J."/>
        </authorList>
    </citation>
    <scope>NUCLEOTIDE SEQUENCE [LARGE SCALE GENOMIC DNA]</scope>
    <source>
        <strain evidence="2">DSM 10507 / JCM 14656 / S5a33</strain>
    </source>
</reference>
<protein>
    <submittedName>
        <fullName evidence="1">Uncharacterized protein</fullName>
    </submittedName>
</protein>
<reference evidence="1 2" key="1">
    <citation type="submission" date="2009-01" db="EMBL/GenBank/DDBJ databases">
        <authorList>
            <person name="Fulton L."/>
            <person name="Clifton S."/>
            <person name="Fulton B."/>
            <person name="Xu J."/>
            <person name="Minx P."/>
            <person name="Pepin K.H."/>
            <person name="Johnson M."/>
            <person name="Bhonagiri V."/>
            <person name="Nash W.E."/>
            <person name="Mardis E.R."/>
            <person name="Wilson R.K."/>
        </authorList>
    </citation>
    <scope>NUCLEOTIDE SEQUENCE [LARGE SCALE GENOMIC DNA]</scope>
    <source>
        <strain evidence="2">DSM 10507 / JCM 14656 / S5a33</strain>
    </source>
</reference>
<accession>C0CIR4</accession>
<gene>
    <name evidence="1" type="ORF">RUMHYD_00731</name>
</gene>
<keyword evidence="2" id="KW-1185">Reference proteome</keyword>
<name>C0CIR4_BLAHS</name>
<comment type="caution">
    <text evidence="1">The sequence shown here is derived from an EMBL/GenBank/DDBJ whole genome shotgun (WGS) entry which is preliminary data.</text>
</comment>
<dbReference type="Proteomes" id="UP000003100">
    <property type="component" value="Unassembled WGS sequence"/>
</dbReference>
<dbReference type="HOGENOM" id="CLU_2535869_0_0_9"/>
<evidence type="ECO:0000313" key="2">
    <source>
        <dbReference type="Proteomes" id="UP000003100"/>
    </source>
</evidence>
<evidence type="ECO:0000313" key="1">
    <source>
        <dbReference type="EMBL" id="EEG50317.1"/>
    </source>
</evidence>
<proteinExistence type="predicted"/>
<sequence>MPVKLHKVLEEAARKTKRIEKKLERMKKFPQNAPKVAVKKLPGGFRALYVGKKRLGCLYRNRKRVVPCAKSVFYMVSKLRSRV</sequence>
<dbReference type="EMBL" id="ACBZ01000027">
    <property type="protein sequence ID" value="EEG50317.1"/>
    <property type="molecule type" value="Genomic_DNA"/>
</dbReference>
<dbReference type="AlphaFoldDB" id="C0CIR4"/>
<organism evidence="1 2">
    <name type="scientific">Blautia hydrogenotrophica (strain DSM 10507 / JCM 14656 / S5a33)</name>
    <name type="common">Ruminococcus hydrogenotrophicus</name>
    <dbReference type="NCBI Taxonomy" id="476272"/>
    <lineage>
        <taxon>Bacteria</taxon>
        <taxon>Bacillati</taxon>
        <taxon>Bacillota</taxon>
        <taxon>Clostridia</taxon>
        <taxon>Lachnospirales</taxon>
        <taxon>Lachnospiraceae</taxon>
        <taxon>Blautia</taxon>
    </lineage>
</organism>